<proteinExistence type="predicted"/>
<keyword evidence="2" id="KW-1185">Reference proteome</keyword>
<comment type="caution">
    <text evidence="1">The sequence shown here is derived from an EMBL/GenBank/DDBJ whole genome shotgun (WGS) entry which is preliminary data.</text>
</comment>
<dbReference type="Proteomes" id="UP001234178">
    <property type="component" value="Unassembled WGS sequence"/>
</dbReference>
<sequence>MYYTFNNLIAEQPATHYLLNRTVGSWLHSFLQLPSNHQLMFLTAPLTAFKHDSEAAGCVPFCSPKATTDSFRNQTSHQFFAFHSSVACGSPSFTDCTFFGTHQTTTNFQTDSYCNHQFIVSNSSIVYGPTSFTDCSFFGHPSDSQQCIVFLTALLPAVHHPSQTALFLAPIRQQPIFKRTVGCVPFCSPKATTNSLFLIAPLSTVQHPLQAGLFRIHLTATNCNEPIQATSSLLFKALLPAVHHPSQTTLFLHP</sequence>
<reference evidence="1 2" key="1">
    <citation type="journal article" date="2023" name="Nucleic Acids Res.">
        <title>The hologenome of Daphnia magna reveals possible DNA methylation and microbiome-mediated evolution of the host genome.</title>
        <authorList>
            <person name="Chaturvedi A."/>
            <person name="Li X."/>
            <person name="Dhandapani V."/>
            <person name="Marshall H."/>
            <person name="Kissane S."/>
            <person name="Cuenca-Cambronero M."/>
            <person name="Asole G."/>
            <person name="Calvet F."/>
            <person name="Ruiz-Romero M."/>
            <person name="Marangio P."/>
            <person name="Guigo R."/>
            <person name="Rago D."/>
            <person name="Mirbahai L."/>
            <person name="Eastwood N."/>
            <person name="Colbourne J.K."/>
            <person name="Zhou J."/>
            <person name="Mallon E."/>
            <person name="Orsini L."/>
        </authorList>
    </citation>
    <scope>NUCLEOTIDE SEQUENCE [LARGE SCALE GENOMIC DNA]</scope>
    <source>
        <strain evidence="1">LRV0_1</strain>
    </source>
</reference>
<gene>
    <name evidence="1" type="ORF">OUZ56_033628</name>
</gene>
<name>A0ABQ9ZY35_9CRUS</name>
<evidence type="ECO:0000313" key="1">
    <source>
        <dbReference type="EMBL" id="KAK4017809.1"/>
    </source>
</evidence>
<protein>
    <submittedName>
        <fullName evidence="1">Uncharacterized protein</fullName>
    </submittedName>
</protein>
<dbReference type="EMBL" id="JAOYFB010000022">
    <property type="protein sequence ID" value="KAK4017809.1"/>
    <property type="molecule type" value="Genomic_DNA"/>
</dbReference>
<accession>A0ABQ9ZY35</accession>
<evidence type="ECO:0000313" key="2">
    <source>
        <dbReference type="Proteomes" id="UP001234178"/>
    </source>
</evidence>
<organism evidence="1 2">
    <name type="scientific">Daphnia magna</name>
    <dbReference type="NCBI Taxonomy" id="35525"/>
    <lineage>
        <taxon>Eukaryota</taxon>
        <taxon>Metazoa</taxon>
        <taxon>Ecdysozoa</taxon>
        <taxon>Arthropoda</taxon>
        <taxon>Crustacea</taxon>
        <taxon>Branchiopoda</taxon>
        <taxon>Diplostraca</taxon>
        <taxon>Cladocera</taxon>
        <taxon>Anomopoda</taxon>
        <taxon>Daphniidae</taxon>
        <taxon>Daphnia</taxon>
    </lineage>
</organism>